<accession>A0A821ZZD7</accession>
<protein>
    <submittedName>
        <fullName evidence="2">Uncharacterized protein</fullName>
    </submittedName>
</protein>
<evidence type="ECO:0000313" key="2">
    <source>
        <dbReference type="EMBL" id="CAF4987178.1"/>
    </source>
</evidence>
<dbReference type="EMBL" id="CAJOBP010083397">
    <property type="protein sequence ID" value="CAF4922561.1"/>
    <property type="molecule type" value="Genomic_DNA"/>
</dbReference>
<gene>
    <name evidence="1" type="ORF">UJA718_LOCUS46498</name>
    <name evidence="2" type="ORF">UJA718_LOCUS49615</name>
</gene>
<feature type="non-terminal residue" evidence="2">
    <location>
        <position position="66"/>
    </location>
</feature>
<sequence>NHKKLTLEQYNRFKQYHDDWSLKNISENDTNNSINNLWLKTHRLNTNNDQQPLVIQPIVSNNEQHL</sequence>
<proteinExistence type="predicted"/>
<name>A0A821ZZD7_9BILA</name>
<reference evidence="2" key="1">
    <citation type="submission" date="2021-02" db="EMBL/GenBank/DDBJ databases">
        <authorList>
            <person name="Nowell W R."/>
        </authorList>
    </citation>
    <scope>NUCLEOTIDE SEQUENCE</scope>
</reference>
<organism evidence="2 3">
    <name type="scientific">Rotaria socialis</name>
    <dbReference type="NCBI Taxonomy" id="392032"/>
    <lineage>
        <taxon>Eukaryota</taxon>
        <taxon>Metazoa</taxon>
        <taxon>Spiralia</taxon>
        <taxon>Gnathifera</taxon>
        <taxon>Rotifera</taxon>
        <taxon>Eurotatoria</taxon>
        <taxon>Bdelloidea</taxon>
        <taxon>Philodinida</taxon>
        <taxon>Philodinidae</taxon>
        <taxon>Rotaria</taxon>
    </lineage>
</organism>
<dbReference type="AlphaFoldDB" id="A0A821ZZD7"/>
<feature type="non-terminal residue" evidence="2">
    <location>
        <position position="1"/>
    </location>
</feature>
<evidence type="ECO:0000313" key="3">
    <source>
        <dbReference type="Proteomes" id="UP000663873"/>
    </source>
</evidence>
<dbReference type="Proteomes" id="UP000663873">
    <property type="component" value="Unassembled WGS sequence"/>
</dbReference>
<comment type="caution">
    <text evidence="2">The sequence shown here is derived from an EMBL/GenBank/DDBJ whole genome shotgun (WGS) entry which is preliminary data.</text>
</comment>
<evidence type="ECO:0000313" key="1">
    <source>
        <dbReference type="EMBL" id="CAF4922561.1"/>
    </source>
</evidence>
<keyword evidence="3" id="KW-1185">Reference proteome</keyword>
<dbReference type="EMBL" id="CAJOBP010105204">
    <property type="protein sequence ID" value="CAF4987178.1"/>
    <property type="molecule type" value="Genomic_DNA"/>
</dbReference>